<dbReference type="GO" id="GO:0003677">
    <property type="term" value="F:DNA binding"/>
    <property type="evidence" value="ECO:0007669"/>
    <property type="project" value="UniProtKB-KW"/>
</dbReference>
<evidence type="ECO:0000313" key="5">
    <source>
        <dbReference type="EMBL" id="MBO3359451.1"/>
    </source>
</evidence>
<dbReference type="SUPFAM" id="SSF54171">
    <property type="entry name" value="DNA-binding domain"/>
    <property type="match status" value="1"/>
</dbReference>
<dbReference type="RefSeq" id="WP_208340872.1">
    <property type="nucleotide sequence ID" value="NZ_JAENQO010000007.1"/>
</dbReference>
<evidence type="ECO:0000313" key="6">
    <source>
        <dbReference type="Proteomes" id="UP000668068"/>
    </source>
</evidence>
<keyword evidence="3" id="KW-0804">Transcription</keyword>
<evidence type="ECO:0000259" key="4">
    <source>
        <dbReference type="PROSITE" id="PS51032"/>
    </source>
</evidence>
<dbReference type="Proteomes" id="UP000668068">
    <property type="component" value="Unassembled WGS sequence"/>
</dbReference>
<keyword evidence="1" id="KW-0805">Transcription regulation</keyword>
<name>A0AAW4IXV4_CLOPF</name>
<dbReference type="Gene3D" id="3.30.730.10">
    <property type="entry name" value="AP2/ERF domain"/>
    <property type="match status" value="1"/>
</dbReference>
<dbReference type="SUPFAM" id="SSF54060">
    <property type="entry name" value="His-Me finger endonucleases"/>
    <property type="match status" value="1"/>
</dbReference>
<feature type="domain" description="AP2/ERF" evidence="4">
    <location>
        <begin position="196"/>
        <end position="253"/>
    </location>
</feature>
<accession>A0AAW4IXV4</accession>
<reference evidence="5" key="1">
    <citation type="submission" date="2020-12" db="EMBL/GenBank/DDBJ databases">
        <title>Comparative genomics of Clostridium perfringens reveals patterns of host-associated phylogenetic clades and virulence factors.</title>
        <authorList>
            <person name="Smith A.H."/>
            <person name="Geier R."/>
        </authorList>
    </citation>
    <scope>NUCLEOTIDE SEQUENCE</scope>
    <source>
        <strain evidence="5">CHD30677R</strain>
    </source>
</reference>
<comment type="caution">
    <text evidence="5">The sequence shown here is derived from an EMBL/GenBank/DDBJ whole genome shotgun (WGS) entry which is preliminary data.</text>
</comment>
<organism evidence="5 6">
    <name type="scientific">Clostridium perfringens</name>
    <dbReference type="NCBI Taxonomy" id="1502"/>
    <lineage>
        <taxon>Bacteria</taxon>
        <taxon>Bacillati</taxon>
        <taxon>Bacillota</taxon>
        <taxon>Clostridia</taxon>
        <taxon>Eubacteriales</taxon>
        <taxon>Clostridiaceae</taxon>
        <taxon>Clostridium</taxon>
    </lineage>
</organism>
<evidence type="ECO:0000256" key="2">
    <source>
        <dbReference type="ARBA" id="ARBA00023125"/>
    </source>
</evidence>
<dbReference type="GO" id="GO:0003700">
    <property type="term" value="F:DNA-binding transcription factor activity"/>
    <property type="evidence" value="ECO:0007669"/>
    <property type="project" value="InterPro"/>
</dbReference>
<evidence type="ECO:0000256" key="3">
    <source>
        <dbReference type="ARBA" id="ARBA00023163"/>
    </source>
</evidence>
<dbReference type="InterPro" id="IPR044925">
    <property type="entry name" value="His-Me_finger_sf"/>
</dbReference>
<dbReference type="InterPro" id="IPR016177">
    <property type="entry name" value="DNA-bd_dom_sf"/>
</dbReference>
<dbReference type="EMBL" id="JAENQP010000007">
    <property type="protein sequence ID" value="MBO3359451.1"/>
    <property type="molecule type" value="Genomic_DNA"/>
</dbReference>
<gene>
    <name evidence="5" type="ORF">JJB47_11780</name>
</gene>
<sequence>MKIREDIDLTTKKFGDWLVLKRGNLKPQKNKNKIYYSKTWLCECHCGFCDNTTREVLERNLINDISRGCGRKSKVLNGRNNRKQNKFKKVDDYYEIYCGDKVALVDEDDFDNVIKYKWNLHKDSVNTYFRAYKGYKDNGIKEYIFLHNLIMNNLNKQFIVDHIDGNTLNNKKENLRKCSLHKNEVNKKKPKNNTSGHKGVHYSSVERKWKAYISYKNKRIHLGTFINKEDAIRAREKAENKYFKEFNRGGLNE</sequence>
<dbReference type="PROSITE" id="PS51032">
    <property type="entry name" value="AP2_ERF"/>
    <property type="match status" value="1"/>
</dbReference>
<protein>
    <recommendedName>
        <fullName evidence="4">AP2/ERF domain-containing protein</fullName>
    </recommendedName>
</protein>
<evidence type="ECO:0000256" key="1">
    <source>
        <dbReference type="ARBA" id="ARBA00023015"/>
    </source>
</evidence>
<keyword evidence="2" id="KW-0238">DNA-binding</keyword>
<proteinExistence type="predicted"/>
<dbReference type="InterPro" id="IPR036955">
    <property type="entry name" value="AP2/ERF_dom_sf"/>
</dbReference>
<dbReference type="InterPro" id="IPR001471">
    <property type="entry name" value="AP2/ERF_dom"/>
</dbReference>
<dbReference type="AlphaFoldDB" id="A0AAW4IXV4"/>